<dbReference type="EMBL" id="JANKBY010000116">
    <property type="protein sequence ID" value="MCR1823188.1"/>
    <property type="molecule type" value="Genomic_DNA"/>
</dbReference>
<evidence type="ECO:0000256" key="1">
    <source>
        <dbReference type="SAM" id="MobiDB-lite"/>
    </source>
</evidence>
<evidence type="ECO:0000259" key="2">
    <source>
        <dbReference type="Pfam" id="PF24911"/>
    </source>
</evidence>
<organism evidence="4 5">
    <name type="scientific">Terrisporobacter muris</name>
    <dbReference type="NCBI Taxonomy" id="2963284"/>
    <lineage>
        <taxon>Bacteria</taxon>
        <taxon>Bacillati</taxon>
        <taxon>Bacillota</taxon>
        <taxon>Clostridia</taxon>
        <taxon>Peptostreptococcales</taxon>
        <taxon>Peptostreptococcaceae</taxon>
        <taxon>Terrisporobacter</taxon>
    </lineage>
</organism>
<dbReference type="Pfam" id="PF24911">
    <property type="entry name" value="YfjL_C"/>
    <property type="match status" value="1"/>
</dbReference>
<comment type="caution">
    <text evidence="4">The sequence shown here is derived from an EMBL/GenBank/DDBJ whole genome shotgun (WGS) entry which is preliminary data.</text>
</comment>
<name>A0A9X2MAI9_9FIRM</name>
<sequence length="294" mass="34283">MKKSVKVLVGMTAFVLIGGLLWFANGLIGNPVSKALANNKAKKYVSENYSDMELQISDVYYSFKDGYYHADIKSLTSKDTYFSIRLSFLGKVEYDSYEDNVVKKVNTYRRLDEEYNSKLKSIFEDKDFPYESDICFGELKEMPLEDLDSKYSEFGPVYGINLGELELDKNYDINEMGKEYGHIVFYAQDEEISIKRASEILLDIKNILDKNNISFYAIDFTLEKHGEGNEKVNTNDKSISIEEFLYEDIYEEGLENRMEESSDKLQEHYKEQDNIKKEEIESIDERENKVERTI</sequence>
<reference evidence="4" key="1">
    <citation type="submission" date="2022-07" db="EMBL/GenBank/DDBJ databases">
        <title>Enhanced cultured diversity of the mouse gut microbiota enables custom-made synthetic communities.</title>
        <authorList>
            <person name="Afrizal A."/>
        </authorList>
    </citation>
    <scope>NUCLEOTIDE SEQUENCE</scope>
    <source>
        <strain evidence="4">DSM 29186</strain>
    </source>
</reference>
<gene>
    <name evidence="4" type="ORF">NSA58_10360</name>
</gene>
<protein>
    <recommendedName>
        <fullName evidence="6">DUF3139 domain-containing protein</fullName>
    </recommendedName>
</protein>
<feature type="domain" description="YfjL-like N-terminal" evidence="3">
    <location>
        <begin position="6"/>
        <end position="95"/>
    </location>
</feature>
<dbReference type="InterPro" id="IPR056905">
    <property type="entry name" value="YfjL_C"/>
</dbReference>
<accession>A0A9X2MAI9</accession>
<dbReference type="Pfam" id="PF25425">
    <property type="entry name" value="YfjL_N"/>
    <property type="match status" value="1"/>
</dbReference>
<dbReference type="RefSeq" id="WP_052232900.1">
    <property type="nucleotide sequence ID" value="NZ_JANKBY010000116.1"/>
</dbReference>
<evidence type="ECO:0000313" key="4">
    <source>
        <dbReference type="EMBL" id="MCR1823188.1"/>
    </source>
</evidence>
<feature type="domain" description="YfjL-like C-terminal" evidence="2">
    <location>
        <begin position="114"/>
        <end position="246"/>
    </location>
</feature>
<keyword evidence="5" id="KW-1185">Reference proteome</keyword>
<dbReference type="InterPro" id="IPR057359">
    <property type="entry name" value="YfjL_N"/>
</dbReference>
<evidence type="ECO:0008006" key="6">
    <source>
        <dbReference type="Google" id="ProtNLM"/>
    </source>
</evidence>
<proteinExistence type="predicted"/>
<evidence type="ECO:0000313" key="5">
    <source>
        <dbReference type="Proteomes" id="UP001140817"/>
    </source>
</evidence>
<feature type="region of interest" description="Disordered" evidence="1">
    <location>
        <begin position="257"/>
        <end position="294"/>
    </location>
</feature>
<dbReference type="Proteomes" id="UP001140817">
    <property type="component" value="Unassembled WGS sequence"/>
</dbReference>
<evidence type="ECO:0000259" key="3">
    <source>
        <dbReference type="Pfam" id="PF25425"/>
    </source>
</evidence>
<dbReference type="AlphaFoldDB" id="A0A9X2MAI9"/>